<proteinExistence type="predicted"/>
<feature type="transmembrane region" description="Helical" evidence="1">
    <location>
        <begin position="548"/>
        <end position="570"/>
    </location>
</feature>
<dbReference type="PANTHER" id="PTHR30570:SF1">
    <property type="entry name" value="PHOSPHATE-BINDING PROTEIN PSTS"/>
    <property type="match status" value="1"/>
</dbReference>
<gene>
    <name evidence="3" type="ORF">PGLA2088_LOCUS26306</name>
</gene>
<dbReference type="Gene3D" id="2.10.50.10">
    <property type="entry name" value="Tumor Necrosis Factor Receptor, subunit A, domain 2"/>
    <property type="match status" value="2"/>
</dbReference>
<dbReference type="InterPro" id="IPR050811">
    <property type="entry name" value="Phosphate_ABC_transporter"/>
</dbReference>
<dbReference type="InterPro" id="IPR009030">
    <property type="entry name" value="Growth_fac_rcpt_cys_sf"/>
</dbReference>
<dbReference type="Proteomes" id="UP000626109">
    <property type="component" value="Unassembled WGS sequence"/>
</dbReference>
<dbReference type="Gene3D" id="3.40.50.10140">
    <property type="entry name" value="Toll/interleukin-1 receptor homology (TIR) domain"/>
    <property type="match status" value="1"/>
</dbReference>
<dbReference type="SUPFAM" id="SSF52200">
    <property type="entry name" value="Toll/Interleukin receptor TIR domain"/>
    <property type="match status" value="1"/>
</dbReference>
<dbReference type="SUPFAM" id="SSF53850">
    <property type="entry name" value="Periplasmic binding protein-like II"/>
    <property type="match status" value="1"/>
</dbReference>
<feature type="domain" description="Tyrosine-protein kinase ephrin type A/B receptor-like" evidence="2">
    <location>
        <begin position="352"/>
        <end position="394"/>
    </location>
</feature>
<dbReference type="PANTHER" id="PTHR30570">
    <property type="entry name" value="PERIPLASMIC PHOSPHATE BINDING COMPONENT OF PHOSPHATE ABC TRANSPORTER"/>
    <property type="match status" value="1"/>
</dbReference>
<feature type="transmembrane region" description="Helical" evidence="1">
    <location>
        <begin position="765"/>
        <end position="794"/>
    </location>
</feature>
<feature type="transmembrane region" description="Helical" evidence="1">
    <location>
        <begin position="515"/>
        <end position="536"/>
    </location>
</feature>
<feature type="transmembrane region" description="Helical" evidence="1">
    <location>
        <begin position="806"/>
        <end position="827"/>
    </location>
</feature>
<dbReference type="SUPFAM" id="SSF57184">
    <property type="entry name" value="Growth factor receptor domain"/>
    <property type="match status" value="1"/>
</dbReference>
<dbReference type="Pfam" id="PF07699">
    <property type="entry name" value="Ephrin_rec_like"/>
    <property type="match status" value="1"/>
</dbReference>
<dbReference type="InterPro" id="IPR011641">
    <property type="entry name" value="Tyr-kin_ephrin_A/B_rcpt-like"/>
</dbReference>
<keyword evidence="1" id="KW-1133">Transmembrane helix</keyword>
<dbReference type="EMBL" id="CAJNNW010027010">
    <property type="protein sequence ID" value="CAE8689084.1"/>
    <property type="molecule type" value="Genomic_DNA"/>
</dbReference>
<protein>
    <recommendedName>
        <fullName evidence="2">Tyrosine-protein kinase ephrin type A/B receptor-like domain-containing protein</fullName>
    </recommendedName>
</protein>
<dbReference type="InterPro" id="IPR035897">
    <property type="entry name" value="Toll_tir_struct_dom_sf"/>
</dbReference>
<accession>A0A813JYK6</accession>
<feature type="transmembrane region" description="Helical" evidence="1">
    <location>
        <begin position="582"/>
        <end position="603"/>
    </location>
</feature>
<name>A0A813JYK6_POLGL</name>
<dbReference type="Gene3D" id="3.40.190.10">
    <property type="entry name" value="Periplasmic binding protein-like II"/>
    <property type="match status" value="2"/>
</dbReference>
<comment type="caution">
    <text evidence="3">The sequence shown here is derived from an EMBL/GenBank/DDBJ whole genome shotgun (WGS) entry which is preliminary data.</text>
</comment>
<keyword evidence="1" id="KW-0812">Transmembrane</keyword>
<feature type="transmembrane region" description="Helical" evidence="1">
    <location>
        <begin position="615"/>
        <end position="636"/>
    </location>
</feature>
<organism evidence="3 4">
    <name type="scientific">Polarella glacialis</name>
    <name type="common">Dinoflagellate</name>
    <dbReference type="NCBI Taxonomy" id="89957"/>
    <lineage>
        <taxon>Eukaryota</taxon>
        <taxon>Sar</taxon>
        <taxon>Alveolata</taxon>
        <taxon>Dinophyceae</taxon>
        <taxon>Suessiales</taxon>
        <taxon>Suessiaceae</taxon>
        <taxon>Polarella</taxon>
    </lineage>
</organism>
<dbReference type="SMART" id="SM01411">
    <property type="entry name" value="Ephrin_rec_like"/>
    <property type="match status" value="3"/>
</dbReference>
<evidence type="ECO:0000256" key="1">
    <source>
        <dbReference type="SAM" id="Phobius"/>
    </source>
</evidence>
<feature type="transmembrane region" description="Helical" evidence="1">
    <location>
        <begin position="839"/>
        <end position="861"/>
    </location>
</feature>
<evidence type="ECO:0000313" key="3">
    <source>
        <dbReference type="EMBL" id="CAE8689084.1"/>
    </source>
</evidence>
<feature type="transmembrane region" description="Helical" evidence="1">
    <location>
        <begin position="648"/>
        <end position="669"/>
    </location>
</feature>
<reference evidence="3" key="1">
    <citation type="submission" date="2021-02" db="EMBL/GenBank/DDBJ databases">
        <authorList>
            <person name="Dougan E. K."/>
            <person name="Rhodes N."/>
            <person name="Thang M."/>
            <person name="Chan C."/>
        </authorList>
    </citation>
    <scope>NUCLEOTIDE SEQUENCE</scope>
</reference>
<keyword evidence="1" id="KW-0472">Membrane</keyword>
<feature type="transmembrane region" description="Helical" evidence="1">
    <location>
        <begin position="699"/>
        <end position="725"/>
    </location>
</feature>
<evidence type="ECO:0000259" key="2">
    <source>
        <dbReference type="Pfam" id="PF07699"/>
    </source>
</evidence>
<evidence type="ECO:0000313" key="4">
    <source>
        <dbReference type="Proteomes" id="UP000626109"/>
    </source>
</evidence>
<sequence length="1312" mass="144334">MLESSDHGGVLLSSVVPNDDNDGVKEWSDLSERCKEVPINIYGPGDQSGTQSFFGEVVLCSNCFAKKAGLPVENFPTCDKALTQTLENLSATADIENFLITQRPRNCYMPSEDDRVILNWVMADPAGIAYFGYAYYSENVAGLTVARIADDVVRGVQDTTEAKVSPSPYTITDGSYAVFRRQLYMTVDNAAWSQATAFLEYGFTQEGQEQVKTVGYVAINANMLAKMRNRISQMGNANADYLPVVPSSCWNGTELQSVPYTNQFGNAKVKYYCAPCAKGRYKQGNDAANSCELCDRGFFAPATGQAHCNFCSPGKFSPAESTYCTDCPVNTAASMPGQGLCDVCGPGLYTLQNGSTSCERCPVGTYRSAQNVSCQQCPHTMTTAFQGANSPNDCVCEGSLYLEVVTEMGDDTLCASCPSGMSCALGSAMANYEANYTLGLPPGSETSKPYPLLLPGFFSTRGEPLSVFKCSVKGSCPGGVPGSCSGKLVGLACFHCPEGYFMQDGSCQTCEPGRVILKFSLIFLGSFVIITLMHIMGNWPIAKGSEQVMIAAFWLGMAVTVGLTCAVYATLDMTWGLPLPDFFRALQFLPGDLSVINIACLLGSTSSVSVYTFKLLFFPSACVMIYLGALVCSALPGCRLFAGFHGPALQNSAGFLMSTIFVAISVMSLEGFRCMQNPNGKDTLQTDNTVICWGGDDHAVIVGMSAAAILLYPVSFLAFTAWASFQFGPLTVKYGILFTSRVRFLSSRMKPDCVAYAFWWNARNFFIAIVPVVAAGNYGAQVFLFMATFLAWMVTQLSRCCWRFPVLNMLDAAVSVTHILLLCLFALVASAEEGIDRTSVGWCIVSLLITVVTSLILAAVLKIVLHLRSKIVFDLFITHHKAAAALYARHVKTVFEGMAKLAVFLDVDELDSLDYIPFAVQQTRRLIVIMTRDVLRRPWCALEIATAFNHKIPISVVQVNDVAIDMTTSFLEGVLDSFQPADLKMLSIAGISMDDLRSSFVYVASLPKTNLPLSTPDVKLNESCAQEAVGEAFIRHVKFLFRHVKSQPVVAKEPEKLVYIVYDSQNDLQASYAYMLYHLLRQRSWNVHFMCSIVQRPEILKPKSVCVTLMSKGLLKDPMALGFAILVQRKGIPLITVVSHEGYTSLDKHDLEKMEAGTFWSQDELHKVQEVAQNSDEKELFMAFTSLHEVLAWQFSPQNNRYLMMQEFKIIEKRAQKELTRQTMIEESDRSSSLARIFSTRSDRSNSSVSHVSRRTSVELDIAIEKDKRLERKLAERGADPYDEEADCDLDSFGTVGTVENEFYLRPQHSQS</sequence>